<dbReference type="PRINTS" id="PR00123">
    <property type="entry name" value="ATPASEA"/>
</dbReference>
<keyword evidence="8 13" id="KW-1133">Transmembrane helix</keyword>
<feature type="transmembrane region" description="Helical" evidence="13">
    <location>
        <begin position="209"/>
        <end position="230"/>
    </location>
</feature>
<keyword evidence="9" id="KW-0406">Ion transport</keyword>
<sequence>MYTFLLSKIEIGSHLYINFNETAHLHGETVSVTLLVVLLVSLFLVLGTSDLKKVPGTLQNVAEVIYDLVKSIAFAQLGPSYYAPFLPFVSTIFLFVLGSNWAGALIPWKLLELPQGELSAPTNDINTTACLAILVSITYFGAGFYYKGLGYFGRYVQPSVFLLPINVIEDFAKPLSLNFRLFGNIVADELTVSVLCSLVPILIPVPIMVLGLFASSIQALIFATLAAAYIGEAIE</sequence>
<dbReference type="InterPro" id="IPR000568">
    <property type="entry name" value="ATP_synth_F0_asu"/>
</dbReference>
<evidence type="ECO:0000256" key="4">
    <source>
        <dbReference type="ARBA" id="ARBA00022448"/>
    </source>
</evidence>
<dbReference type="EMBL" id="KJ877675">
    <property type="protein sequence ID" value="AIM52773.1"/>
    <property type="molecule type" value="Genomic_DNA"/>
</dbReference>
<evidence type="ECO:0000256" key="9">
    <source>
        <dbReference type="ARBA" id="ARBA00023065"/>
    </source>
</evidence>
<dbReference type="Pfam" id="PF00119">
    <property type="entry name" value="ATP-synt_A"/>
    <property type="match status" value="1"/>
</dbReference>
<evidence type="ECO:0000256" key="2">
    <source>
        <dbReference type="ARBA" id="ARBA00004474"/>
    </source>
</evidence>
<dbReference type="SUPFAM" id="SSF81336">
    <property type="entry name" value="F1F0 ATP synthase subunit A"/>
    <property type="match status" value="1"/>
</dbReference>
<evidence type="ECO:0000256" key="13">
    <source>
        <dbReference type="SAM" id="Phobius"/>
    </source>
</evidence>
<evidence type="ECO:0000256" key="11">
    <source>
        <dbReference type="ARBA" id="ARBA00023310"/>
    </source>
</evidence>
<keyword evidence="5" id="KW-0138">CF(0)</keyword>
<evidence type="ECO:0000256" key="1">
    <source>
        <dbReference type="ARBA" id="ARBA00004141"/>
    </source>
</evidence>
<comment type="similarity">
    <text evidence="3">Belongs to the ATPase A chain family.</text>
</comment>
<evidence type="ECO:0000256" key="7">
    <source>
        <dbReference type="ARBA" id="ARBA00022781"/>
    </source>
</evidence>
<keyword evidence="11" id="KW-0066">ATP synthesis</keyword>
<evidence type="ECO:0000256" key="12">
    <source>
        <dbReference type="ARBA" id="ARBA00074744"/>
    </source>
</evidence>
<dbReference type="Gene3D" id="1.20.120.220">
    <property type="entry name" value="ATP synthase, F0 complex, subunit A"/>
    <property type="match status" value="1"/>
</dbReference>
<gene>
    <name evidence="14" type="primary">atpI</name>
</gene>
<keyword evidence="6 13" id="KW-0812">Transmembrane</keyword>
<accession>A0A0D3ML22</accession>
<organism evidence="14">
    <name type="scientific">Ochromonas sp. CCMP1393</name>
    <dbReference type="NCBI Taxonomy" id="420556"/>
    <lineage>
        <taxon>Eukaryota</taxon>
        <taxon>Sar</taxon>
        <taxon>Stramenopiles</taxon>
        <taxon>Ochrophyta</taxon>
        <taxon>Chrysophyceae</taxon>
        <taxon>Chromulinales</taxon>
        <taxon>Chromulinaceae</taxon>
        <taxon>Ochromonas</taxon>
    </lineage>
</organism>
<dbReference type="GO" id="GO:0015986">
    <property type="term" value="P:proton motive force-driven ATP synthesis"/>
    <property type="evidence" value="ECO:0007669"/>
    <property type="project" value="InterPro"/>
</dbReference>
<dbReference type="GO" id="GO:0045259">
    <property type="term" value="C:proton-transporting ATP synthase complex"/>
    <property type="evidence" value="ECO:0007669"/>
    <property type="project" value="UniProtKB-KW"/>
</dbReference>
<dbReference type="CDD" id="cd00310">
    <property type="entry name" value="ATP-synt_Fo_a_6"/>
    <property type="match status" value="1"/>
</dbReference>
<evidence type="ECO:0000256" key="5">
    <source>
        <dbReference type="ARBA" id="ARBA00022547"/>
    </source>
</evidence>
<evidence type="ECO:0000256" key="3">
    <source>
        <dbReference type="ARBA" id="ARBA00006810"/>
    </source>
</evidence>
<dbReference type="InterPro" id="IPR035908">
    <property type="entry name" value="F0_ATP_A_sf"/>
</dbReference>
<keyword evidence="10 13" id="KW-0472">Membrane</keyword>
<proteinExistence type="inferred from homology"/>
<dbReference type="NCBIfam" id="TIGR01131">
    <property type="entry name" value="ATP_synt_6_or_A"/>
    <property type="match status" value="1"/>
</dbReference>
<feature type="transmembrane region" description="Helical" evidence="13">
    <location>
        <begin position="181"/>
        <end position="203"/>
    </location>
</feature>
<dbReference type="GO" id="GO:0015078">
    <property type="term" value="F:proton transmembrane transporter activity"/>
    <property type="evidence" value="ECO:0007669"/>
    <property type="project" value="InterPro"/>
</dbReference>
<evidence type="ECO:0000313" key="14">
    <source>
        <dbReference type="EMBL" id="AIM52773.1"/>
    </source>
</evidence>
<geneLocation type="plastid" evidence="14"/>
<evidence type="ECO:0000256" key="10">
    <source>
        <dbReference type="ARBA" id="ARBA00023136"/>
    </source>
</evidence>
<feature type="transmembrane region" description="Helical" evidence="13">
    <location>
        <begin position="126"/>
        <end position="146"/>
    </location>
</feature>
<comment type="subcellular location">
    <subcellularLocation>
        <location evidence="1">Membrane</location>
        <topology evidence="1">Multi-pass membrane protein</topology>
    </subcellularLocation>
    <subcellularLocation>
        <location evidence="2">Plastid</location>
    </subcellularLocation>
</comment>
<dbReference type="PANTHER" id="PTHR42823:SF3">
    <property type="entry name" value="ATP SYNTHASE SUBUNIT A, CHLOROPLASTIC"/>
    <property type="match status" value="1"/>
</dbReference>
<feature type="transmembrane region" description="Helical" evidence="13">
    <location>
        <begin position="85"/>
        <end position="106"/>
    </location>
</feature>
<dbReference type="AlphaFoldDB" id="A0A0D3ML22"/>
<reference evidence="14" key="1">
    <citation type="journal article" date="2015" name="Sci. Rep.">
        <title>Updating algal evolutionary relationships through plastid genome sequencing: did alveolate plastids emerge through endosymbiosis of an ochrophyte?</title>
        <authorList>
            <person name="Sevcikova T."/>
            <person name="Horak A."/>
            <person name="Klimes V."/>
            <person name="Zbrankova V."/>
            <person name="Demir-Hilton E."/>
            <person name="Sudek S."/>
            <person name="Jenkins J."/>
            <person name="Schmutz J."/>
            <person name="Pribyl P."/>
            <person name="Fousek J."/>
            <person name="Vlcek C."/>
            <person name="Lang B.F."/>
            <person name="Obornik M."/>
            <person name="Worden A.Z."/>
            <person name="Elias M."/>
        </authorList>
    </citation>
    <scope>NUCLEOTIDE SEQUENCE</scope>
</reference>
<feature type="transmembrane region" description="Helical" evidence="13">
    <location>
        <begin position="29"/>
        <end position="46"/>
    </location>
</feature>
<evidence type="ECO:0000256" key="6">
    <source>
        <dbReference type="ARBA" id="ARBA00022692"/>
    </source>
</evidence>
<keyword evidence="4" id="KW-0813">Transport</keyword>
<dbReference type="PANTHER" id="PTHR42823">
    <property type="entry name" value="ATP SYNTHASE SUBUNIT A, CHLOROPLASTIC"/>
    <property type="match status" value="1"/>
</dbReference>
<dbReference type="FunFam" id="1.20.120.220:FF:000001">
    <property type="entry name" value="ATP synthase subunit a, chloroplastic"/>
    <property type="match status" value="1"/>
</dbReference>
<evidence type="ECO:0000256" key="8">
    <source>
        <dbReference type="ARBA" id="ARBA00022989"/>
    </source>
</evidence>
<keyword evidence="7" id="KW-0375">Hydrogen ion transport</keyword>
<dbReference type="GO" id="GO:0009536">
    <property type="term" value="C:plastid"/>
    <property type="evidence" value="ECO:0007669"/>
    <property type="project" value="UniProtKB-SubCell"/>
</dbReference>
<dbReference type="InterPro" id="IPR045082">
    <property type="entry name" value="ATP_syn_F0_a_bact/chloroplast"/>
</dbReference>
<protein>
    <recommendedName>
        <fullName evidence="12">ATP synthase subunit a, chloroplastic</fullName>
    </recommendedName>
</protein>
<name>A0A0D3ML22_9STRA</name>
<keyword evidence="14" id="KW-0934">Plastid</keyword>
<dbReference type="HAMAP" id="MF_01393">
    <property type="entry name" value="ATP_synth_a_bact"/>
    <property type="match status" value="1"/>
</dbReference>